<evidence type="ECO:0000313" key="1">
    <source>
        <dbReference type="EMBL" id="CAD9540825.1"/>
    </source>
</evidence>
<protein>
    <submittedName>
        <fullName evidence="1">Uncharacterized protein</fullName>
    </submittedName>
</protein>
<reference evidence="1" key="1">
    <citation type="submission" date="2021-01" db="EMBL/GenBank/DDBJ databases">
        <authorList>
            <person name="Corre E."/>
            <person name="Pelletier E."/>
            <person name="Niang G."/>
            <person name="Scheremetjew M."/>
            <person name="Finn R."/>
            <person name="Kale V."/>
            <person name="Holt S."/>
            <person name="Cochrane G."/>
            <person name="Meng A."/>
            <person name="Brown T."/>
            <person name="Cohen L."/>
        </authorList>
    </citation>
    <scope>NUCLEOTIDE SEQUENCE</scope>
    <source>
        <strain evidence="1">UTEX LB 985</strain>
    </source>
</reference>
<dbReference type="EMBL" id="HBGU01076047">
    <property type="protein sequence ID" value="CAD9540825.1"/>
    <property type="molecule type" value="Transcribed_RNA"/>
</dbReference>
<dbReference type="AlphaFoldDB" id="A0A7S2NHW9"/>
<name>A0A7S2NHW9_9EUKA</name>
<proteinExistence type="predicted"/>
<organism evidence="1">
    <name type="scientific">Haptolina brevifila</name>
    <dbReference type="NCBI Taxonomy" id="156173"/>
    <lineage>
        <taxon>Eukaryota</taxon>
        <taxon>Haptista</taxon>
        <taxon>Haptophyta</taxon>
        <taxon>Prymnesiophyceae</taxon>
        <taxon>Prymnesiales</taxon>
        <taxon>Prymnesiaceae</taxon>
        <taxon>Haptolina</taxon>
    </lineage>
</organism>
<sequence length="101" mass="10985">MKASQPVSKTSTRTPPRAWNDPVKFVLGTTLTGRNSQTGTPQQIRTDWNKGALVKTTIDASIAGGSPICFRCYVDATGCLIDESIIGNTVYITKKFSRMES</sequence>
<gene>
    <name evidence="1" type="ORF">CBRE1094_LOCUS41451</name>
</gene>
<accession>A0A7S2NHW9</accession>